<evidence type="ECO:0000313" key="1">
    <source>
        <dbReference type="EMBL" id="MFB0845079.1"/>
    </source>
</evidence>
<comment type="caution">
    <text evidence="1">The sequence shown here is derived from an EMBL/GenBank/DDBJ whole genome shotgun (WGS) entry which is preliminary data.</text>
</comment>
<proteinExistence type="predicted"/>
<sequence length="69" mass="8062">MDQVDKQILFHLQSQPDSTRSLEEFGNQCDKYGIYTILIVMSAPIDHKFLIQSLEETCSYSELIHKEQQ</sequence>
<evidence type="ECO:0000313" key="2">
    <source>
        <dbReference type="Proteomes" id="UP001575622"/>
    </source>
</evidence>
<protein>
    <submittedName>
        <fullName evidence="1">Uncharacterized protein</fullName>
    </submittedName>
</protein>
<name>A0ABV4V660_9BACL</name>
<dbReference type="EMBL" id="JBHDLN010000012">
    <property type="protein sequence ID" value="MFB0845079.1"/>
    <property type="molecule type" value="Genomic_DNA"/>
</dbReference>
<gene>
    <name evidence="1" type="ORF">ACEU3E_23085</name>
</gene>
<reference evidence="1 2" key="1">
    <citation type="submission" date="2024-09" db="EMBL/GenBank/DDBJ databases">
        <authorList>
            <person name="Makale K.P.P."/>
            <person name="Makhzoum A."/>
            <person name="Rantong G."/>
            <person name="Rahube T.O."/>
        </authorList>
    </citation>
    <scope>NUCLEOTIDE SEQUENCE [LARGE SCALE GENOMIC DNA]</scope>
    <source>
        <strain evidence="1 2">KM_D13</strain>
    </source>
</reference>
<dbReference type="RefSeq" id="WP_216793766.1">
    <property type="nucleotide sequence ID" value="NZ_JAHNZO010000010.1"/>
</dbReference>
<keyword evidence="2" id="KW-1185">Reference proteome</keyword>
<organism evidence="1 2">
    <name type="scientific">Paenibacillus oleatilyticus</name>
    <dbReference type="NCBI Taxonomy" id="2594886"/>
    <lineage>
        <taxon>Bacteria</taxon>
        <taxon>Bacillati</taxon>
        <taxon>Bacillota</taxon>
        <taxon>Bacilli</taxon>
        <taxon>Bacillales</taxon>
        <taxon>Paenibacillaceae</taxon>
        <taxon>Paenibacillus</taxon>
    </lineage>
</organism>
<dbReference type="Proteomes" id="UP001575622">
    <property type="component" value="Unassembled WGS sequence"/>
</dbReference>
<accession>A0ABV4V660</accession>